<dbReference type="InterPro" id="IPR050682">
    <property type="entry name" value="ModA/WtpA"/>
</dbReference>
<name>D6ZZ84_ANCN5</name>
<dbReference type="AlphaFoldDB" id="D6ZZ84"/>
<dbReference type="HOGENOM" id="CLU_079071_0_0_5"/>
<dbReference type="OrthoDB" id="7261414at2"/>
<dbReference type="GO" id="GO:0015689">
    <property type="term" value="P:molybdate ion transport"/>
    <property type="evidence" value="ECO:0007669"/>
    <property type="project" value="TreeGrafter"/>
</dbReference>
<dbReference type="Gene3D" id="3.40.190.10">
    <property type="entry name" value="Periplasmic binding protein-like II"/>
    <property type="match status" value="2"/>
</dbReference>
<accession>D6ZZ84</accession>
<dbReference type="SUPFAM" id="SSF53850">
    <property type="entry name" value="Periplasmic binding protein-like II"/>
    <property type="match status" value="1"/>
</dbReference>
<evidence type="ECO:0000313" key="1">
    <source>
        <dbReference type="EMBL" id="ADH89220.1"/>
    </source>
</evidence>
<dbReference type="EMBL" id="CP002026">
    <property type="protein sequence ID" value="ADH89220.1"/>
    <property type="molecule type" value="Genomic_DNA"/>
</dbReference>
<dbReference type="eggNOG" id="COG0725">
    <property type="taxonomic scope" value="Bacteria"/>
</dbReference>
<protein>
    <submittedName>
        <fullName evidence="1">Extracellular solute-binding protein family 1</fullName>
    </submittedName>
</protein>
<dbReference type="GO" id="GO:0030973">
    <property type="term" value="F:molybdate ion binding"/>
    <property type="evidence" value="ECO:0007669"/>
    <property type="project" value="TreeGrafter"/>
</dbReference>
<evidence type="ECO:0000313" key="2">
    <source>
        <dbReference type="Proteomes" id="UP000006633"/>
    </source>
</evidence>
<gene>
    <name evidence="1" type="ordered locus">Snov_1917</name>
</gene>
<organism evidence="1 2">
    <name type="scientific">Ancylobacter novellus (strain ATCC 8093 / DSM 506 / JCM 20403 / CCM 1077 / IAM 12100 / NBRC 12443 / NCIMB 10456)</name>
    <name type="common">Starkeya novella</name>
    <dbReference type="NCBI Taxonomy" id="639283"/>
    <lineage>
        <taxon>Bacteria</taxon>
        <taxon>Pseudomonadati</taxon>
        <taxon>Pseudomonadota</taxon>
        <taxon>Alphaproteobacteria</taxon>
        <taxon>Hyphomicrobiales</taxon>
        <taxon>Xanthobacteraceae</taxon>
        <taxon>Ancylobacter</taxon>
    </lineage>
</organism>
<reference evidence="1 2" key="1">
    <citation type="journal article" date="2012" name="Stand. Genomic Sci.">
        <title>Complete genome sequence of the facultatively chemolithoautotrophic and methylotrophic alpha Proteobacterium Starkeya novella type strain (ATCC 8093(T)).</title>
        <authorList>
            <person name="Kappler U."/>
            <person name="Davenport K."/>
            <person name="Beatson S."/>
            <person name="Lucas S."/>
            <person name="Lapidus A."/>
            <person name="Copeland A."/>
            <person name="Berry K.W."/>
            <person name="Glavina Del Rio T."/>
            <person name="Hammon N."/>
            <person name="Dalin E."/>
            <person name="Tice H."/>
            <person name="Pitluck S."/>
            <person name="Richardson P."/>
            <person name="Bruce D."/>
            <person name="Goodwin L.A."/>
            <person name="Han C."/>
            <person name="Tapia R."/>
            <person name="Detter J.C."/>
            <person name="Chang Y.J."/>
            <person name="Jeffries C.D."/>
            <person name="Land M."/>
            <person name="Hauser L."/>
            <person name="Kyrpides N.C."/>
            <person name="Goker M."/>
            <person name="Ivanova N."/>
            <person name="Klenk H.P."/>
            <person name="Woyke T."/>
        </authorList>
    </citation>
    <scope>NUCLEOTIDE SEQUENCE [LARGE SCALE GENOMIC DNA]</scope>
    <source>
        <strain evidence="2">ATCC 8093 / DSM 506 / JCM 20403 / CCM 1077 / IAM 12100 / NBRC 12443 / NCIMB 10456</strain>
    </source>
</reference>
<sequence>MGDDTQSLSIMSALAVEVAFKRWIVPSFEQKTGIRTALVWDPTTVLMRRVREGERADVILAIDYAMDDLERDGVIRRETRIPVARAMVGLGVRHGAPKPDISTVEALKEVLVGARSVAYSLGGASGIYFQDLIKRLGIADAVNARAVTIPAGFTATKVVSGEAEFAVQQVSELMSVDGVDVVGRFPDEIQTFTDFSAAIFADARHPEAAQAFLDLLGSDAAVAAYEKGGLSSLVRAPTAA</sequence>
<dbReference type="STRING" id="639283.Snov_1917"/>
<dbReference type="PANTHER" id="PTHR30632">
    <property type="entry name" value="MOLYBDATE-BINDING PERIPLASMIC PROTEIN"/>
    <property type="match status" value="1"/>
</dbReference>
<dbReference type="Pfam" id="PF13531">
    <property type="entry name" value="SBP_bac_11"/>
    <property type="match status" value="1"/>
</dbReference>
<dbReference type="Proteomes" id="UP000006633">
    <property type="component" value="Chromosome"/>
</dbReference>
<proteinExistence type="predicted"/>
<keyword evidence="2" id="KW-1185">Reference proteome</keyword>
<dbReference type="RefSeq" id="WP_013166724.1">
    <property type="nucleotide sequence ID" value="NC_014217.1"/>
</dbReference>
<dbReference type="PANTHER" id="PTHR30632:SF11">
    <property type="entry name" value="BLR4797 PROTEIN"/>
    <property type="match status" value="1"/>
</dbReference>
<dbReference type="KEGG" id="sno:Snov_1917"/>